<dbReference type="GO" id="GO:0006629">
    <property type="term" value="P:lipid metabolic process"/>
    <property type="evidence" value="ECO:0007669"/>
    <property type="project" value="TreeGrafter"/>
</dbReference>
<evidence type="ECO:0000313" key="5">
    <source>
        <dbReference type="Proteomes" id="UP001186944"/>
    </source>
</evidence>
<dbReference type="InterPro" id="IPR022272">
    <property type="entry name" value="Lipocalin_CS"/>
</dbReference>
<dbReference type="SUPFAM" id="SSF50814">
    <property type="entry name" value="Lipocalins"/>
    <property type="match status" value="1"/>
</dbReference>
<gene>
    <name evidence="4" type="ORF">FSP39_016829</name>
</gene>
<dbReference type="Proteomes" id="UP001186944">
    <property type="component" value="Unassembled WGS sequence"/>
</dbReference>
<evidence type="ECO:0000256" key="2">
    <source>
        <dbReference type="SAM" id="MobiDB-lite"/>
    </source>
</evidence>
<feature type="domain" description="Lipocalin/cytosolic fatty-acid binding" evidence="3">
    <location>
        <begin position="80"/>
        <end position="226"/>
    </location>
</feature>
<dbReference type="GO" id="GO:0008289">
    <property type="term" value="F:lipid binding"/>
    <property type="evidence" value="ECO:0007669"/>
    <property type="project" value="UniProtKB-KW"/>
</dbReference>
<dbReference type="Pfam" id="PF08212">
    <property type="entry name" value="Lipocalin_2"/>
    <property type="match status" value="1"/>
</dbReference>
<accession>A0AA88YIV1</accession>
<feature type="region of interest" description="Disordered" evidence="2">
    <location>
        <begin position="1"/>
        <end position="29"/>
    </location>
</feature>
<dbReference type="InterPro" id="IPR012674">
    <property type="entry name" value="Calycin"/>
</dbReference>
<name>A0AA88YIV1_PINIB</name>
<proteinExistence type="predicted"/>
<dbReference type="EMBL" id="VSWD01000006">
    <property type="protein sequence ID" value="KAK3100239.1"/>
    <property type="molecule type" value="Genomic_DNA"/>
</dbReference>
<evidence type="ECO:0000256" key="1">
    <source>
        <dbReference type="ARBA" id="ARBA00023121"/>
    </source>
</evidence>
<evidence type="ECO:0000259" key="3">
    <source>
        <dbReference type="Pfam" id="PF08212"/>
    </source>
</evidence>
<dbReference type="InterPro" id="IPR000566">
    <property type="entry name" value="Lipocln_cytosolic_FA-bd_dom"/>
</dbReference>
<sequence>MTKGPKKHRDGYVNGYKKNRRPTKYSSSSAGCTHITTRGVHMVAALSTLRLFSLAFIHGFVFSSSGCQVPKVASNFTNSAYNGLWYEIGKIQTAGGAFFEKDCVCTTIDIKPVEKATNGDSIAINSCRKLTPTGDFLNATGQLVNEGPAGHWQEAFFPLAPKASYTIIYLNNDLAIEYDCSSVLGIYTNYCIHILSRKPTADNLQVNNLLSFAEGLGLNTEKLQYQKTLQNGCW</sequence>
<dbReference type="PROSITE" id="PS00213">
    <property type="entry name" value="LIPOCALIN"/>
    <property type="match status" value="1"/>
</dbReference>
<dbReference type="GO" id="GO:0000302">
    <property type="term" value="P:response to reactive oxygen species"/>
    <property type="evidence" value="ECO:0007669"/>
    <property type="project" value="TreeGrafter"/>
</dbReference>
<dbReference type="PANTHER" id="PTHR10612:SF62">
    <property type="entry name" value="LIPOCALIN_CYTOSOLIC FATTY-ACID BINDING DOMAIN-CONTAINING PROTEIN"/>
    <property type="match status" value="1"/>
</dbReference>
<keyword evidence="1" id="KW-0446">Lipid-binding</keyword>
<organism evidence="4 5">
    <name type="scientific">Pinctada imbricata</name>
    <name type="common">Atlantic pearl-oyster</name>
    <name type="synonym">Pinctada martensii</name>
    <dbReference type="NCBI Taxonomy" id="66713"/>
    <lineage>
        <taxon>Eukaryota</taxon>
        <taxon>Metazoa</taxon>
        <taxon>Spiralia</taxon>
        <taxon>Lophotrochozoa</taxon>
        <taxon>Mollusca</taxon>
        <taxon>Bivalvia</taxon>
        <taxon>Autobranchia</taxon>
        <taxon>Pteriomorphia</taxon>
        <taxon>Pterioida</taxon>
        <taxon>Pterioidea</taxon>
        <taxon>Pteriidae</taxon>
        <taxon>Pinctada</taxon>
    </lineage>
</organism>
<dbReference type="GO" id="GO:0005737">
    <property type="term" value="C:cytoplasm"/>
    <property type="evidence" value="ECO:0007669"/>
    <property type="project" value="TreeGrafter"/>
</dbReference>
<dbReference type="Gene3D" id="2.40.128.20">
    <property type="match status" value="1"/>
</dbReference>
<dbReference type="PANTHER" id="PTHR10612">
    <property type="entry name" value="APOLIPOPROTEIN D"/>
    <property type="match status" value="1"/>
</dbReference>
<reference evidence="4" key="1">
    <citation type="submission" date="2019-08" db="EMBL/GenBank/DDBJ databases">
        <title>The improved chromosome-level genome for the pearl oyster Pinctada fucata martensii using PacBio sequencing and Hi-C.</title>
        <authorList>
            <person name="Zheng Z."/>
        </authorList>
    </citation>
    <scope>NUCLEOTIDE SEQUENCE</scope>
    <source>
        <strain evidence="4">ZZ-2019</strain>
        <tissue evidence="4">Adductor muscle</tissue>
    </source>
</reference>
<keyword evidence="5" id="KW-1185">Reference proteome</keyword>
<evidence type="ECO:0000313" key="4">
    <source>
        <dbReference type="EMBL" id="KAK3100239.1"/>
    </source>
</evidence>
<comment type="caution">
    <text evidence="4">The sequence shown here is derived from an EMBL/GenBank/DDBJ whole genome shotgun (WGS) entry which is preliminary data.</text>
</comment>
<protein>
    <recommendedName>
        <fullName evidence="3">Lipocalin/cytosolic fatty-acid binding domain-containing protein</fullName>
    </recommendedName>
</protein>
<dbReference type="AlphaFoldDB" id="A0AA88YIV1"/>